<evidence type="ECO:0000256" key="1">
    <source>
        <dbReference type="SAM" id="Phobius"/>
    </source>
</evidence>
<comment type="caution">
    <text evidence="2">The sequence shown here is derived from an EMBL/GenBank/DDBJ whole genome shotgun (WGS) entry which is preliminary data.</text>
</comment>
<name>A0A414YC24_9BACE</name>
<dbReference type="RefSeq" id="WP_122295979.1">
    <property type="nucleotide sequence ID" value="NZ_QRKD01000059.1"/>
</dbReference>
<accession>A0A414YC24</accession>
<evidence type="ECO:0000313" key="2">
    <source>
        <dbReference type="EMBL" id="RHH83691.1"/>
    </source>
</evidence>
<evidence type="ECO:0000313" key="3">
    <source>
        <dbReference type="Proteomes" id="UP000283512"/>
    </source>
</evidence>
<keyword evidence="1" id="KW-0472">Membrane</keyword>
<sequence length="205" mass="24153">MKIDKDDLYIYGFISGLIICSPLISVYYGTKWIYNHTPQKVKEKKERDLKIHELEEKLGLIGRDNKALYYDPHYYRNRNKNRNDYLVDLKKKVDCNYNSPDIITVIVESTFDSSIFDKDSECSTLIMVHEDYYNVPQKKNWRADIYFSFNVLSSTFNILSTLSECGKYSNYYVIAVPGKYQRKEVICGTGKFAKVINDFKKVYKK</sequence>
<feature type="transmembrane region" description="Helical" evidence="1">
    <location>
        <begin position="9"/>
        <end position="29"/>
    </location>
</feature>
<gene>
    <name evidence="2" type="ORF">DW190_22490</name>
</gene>
<keyword evidence="1" id="KW-1133">Transmembrane helix</keyword>
<dbReference type="Proteomes" id="UP000283512">
    <property type="component" value="Unassembled WGS sequence"/>
</dbReference>
<keyword evidence="1" id="KW-0812">Transmembrane</keyword>
<proteinExistence type="predicted"/>
<evidence type="ECO:0008006" key="4">
    <source>
        <dbReference type="Google" id="ProtNLM"/>
    </source>
</evidence>
<protein>
    <recommendedName>
        <fullName evidence="4">Transmembrane protein</fullName>
    </recommendedName>
</protein>
<dbReference type="AlphaFoldDB" id="A0A414YC24"/>
<reference evidence="2 3" key="1">
    <citation type="submission" date="2018-08" db="EMBL/GenBank/DDBJ databases">
        <title>A genome reference for cultivated species of the human gut microbiota.</title>
        <authorList>
            <person name="Zou Y."/>
            <person name="Xue W."/>
            <person name="Luo G."/>
        </authorList>
    </citation>
    <scope>NUCLEOTIDE SEQUENCE [LARGE SCALE GENOMIC DNA]</scope>
    <source>
        <strain evidence="2 3">AM16-49B</strain>
    </source>
</reference>
<organism evidence="2 3">
    <name type="scientific">Bacteroides caccae</name>
    <dbReference type="NCBI Taxonomy" id="47678"/>
    <lineage>
        <taxon>Bacteria</taxon>
        <taxon>Pseudomonadati</taxon>
        <taxon>Bacteroidota</taxon>
        <taxon>Bacteroidia</taxon>
        <taxon>Bacteroidales</taxon>
        <taxon>Bacteroidaceae</taxon>
        <taxon>Bacteroides</taxon>
    </lineage>
</organism>
<dbReference type="EMBL" id="QRKD01000059">
    <property type="protein sequence ID" value="RHH83691.1"/>
    <property type="molecule type" value="Genomic_DNA"/>
</dbReference>